<proteinExistence type="predicted"/>
<dbReference type="EMBL" id="HG994589">
    <property type="protein sequence ID" value="CAF2799800.1"/>
    <property type="molecule type" value="Genomic_DNA"/>
</dbReference>
<dbReference type="OrthoDB" id="10666775at2759"/>
<reference evidence="2" key="1">
    <citation type="submission" date="2021-02" db="EMBL/GenBank/DDBJ databases">
        <authorList>
            <person name="Bekaert M."/>
        </authorList>
    </citation>
    <scope>NUCLEOTIDE SEQUENCE</scope>
    <source>
        <strain evidence="2">IoA-00</strain>
    </source>
</reference>
<dbReference type="Proteomes" id="UP000675881">
    <property type="component" value="Chromosome 10"/>
</dbReference>
<feature type="compositionally biased region" description="Basic residues" evidence="1">
    <location>
        <begin position="225"/>
        <end position="236"/>
    </location>
</feature>
<evidence type="ECO:0000313" key="3">
    <source>
        <dbReference type="Proteomes" id="UP000675881"/>
    </source>
</evidence>
<feature type="compositionally biased region" description="Polar residues" evidence="1">
    <location>
        <begin position="245"/>
        <end position="262"/>
    </location>
</feature>
<gene>
    <name evidence="2" type="ORF">LSAA_2598</name>
</gene>
<keyword evidence="3" id="KW-1185">Reference proteome</keyword>
<accession>A0A7R8CFH2</accession>
<dbReference type="AlphaFoldDB" id="A0A7R8CFH2"/>
<feature type="region of interest" description="Disordered" evidence="1">
    <location>
        <begin position="148"/>
        <end position="189"/>
    </location>
</feature>
<evidence type="ECO:0000313" key="2">
    <source>
        <dbReference type="EMBL" id="CAF2799800.1"/>
    </source>
</evidence>
<protein>
    <submittedName>
        <fullName evidence="2">(salmon louse) hypothetical protein</fullName>
    </submittedName>
</protein>
<sequence>MSSNTQLLDSDLVNEWSELLINEQELAASSAHLTHHHHSHHTRQSHIQHQKQILEKGCFIPPNLSSSCIKQQKHLSASSPVENGIPSTPPPSCTPNHLHSNNHSATLNNGSTPMTNWIELKSSTKNKAPPIPIESLDSLKSKETIVHKSIRPAPAIPPNARKKYEEESSEGSPIITKQPLPRPGSVSRGLQVEEEDLIKFSEPDMQFNLGHKSHSEDYSKIVHHRSSLNSGGKRRPPGQPDIPSHNDNSKCISTNNNPLSTKEVNEKKKLNGIIGKY</sequence>
<evidence type="ECO:0000256" key="1">
    <source>
        <dbReference type="SAM" id="MobiDB-lite"/>
    </source>
</evidence>
<name>A0A7R8CFH2_LEPSM</name>
<organism evidence="2 3">
    <name type="scientific">Lepeophtheirus salmonis</name>
    <name type="common">Salmon louse</name>
    <name type="synonym">Caligus salmonis</name>
    <dbReference type="NCBI Taxonomy" id="72036"/>
    <lineage>
        <taxon>Eukaryota</taxon>
        <taxon>Metazoa</taxon>
        <taxon>Ecdysozoa</taxon>
        <taxon>Arthropoda</taxon>
        <taxon>Crustacea</taxon>
        <taxon>Multicrustacea</taxon>
        <taxon>Hexanauplia</taxon>
        <taxon>Copepoda</taxon>
        <taxon>Siphonostomatoida</taxon>
        <taxon>Caligidae</taxon>
        <taxon>Lepeophtheirus</taxon>
    </lineage>
</organism>
<feature type="region of interest" description="Disordered" evidence="1">
    <location>
        <begin position="225"/>
        <end position="264"/>
    </location>
</feature>